<protein>
    <submittedName>
        <fullName evidence="2">GNAT family N-acetyltransferase</fullName>
    </submittedName>
</protein>
<dbReference type="InterPro" id="IPR016181">
    <property type="entry name" value="Acyl_CoA_acyltransferase"/>
</dbReference>
<dbReference type="PANTHER" id="PTHR43415:SF3">
    <property type="entry name" value="GNAT-FAMILY ACETYLTRANSFERASE"/>
    <property type="match status" value="1"/>
</dbReference>
<organism evidence="2 3">
    <name type="scientific">Desmonostoc muscorum LEGE 12446</name>
    <dbReference type="NCBI Taxonomy" id="1828758"/>
    <lineage>
        <taxon>Bacteria</taxon>
        <taxon>Bacillati</taxon>
        <taxon>Cyanobacteriota</taxon>
        <taxon>Cyanophyceae</taxon>
        <taxon>Nostocales</taxon>
        <taxon>Nostocaceae</taxon>
        <taxon>Desmonostoc</taxon>
    </lineage>
</organism>
<evidence type="ECO:0000313" key="2">
    <source>
        <dbReference type="EMBL" id="MBE9023641.1"/>
    </source>
</evidence>
<dbReference type="PROSITE" id="PS51186">
    <property type="entry name" value="GNAT"/>
    <property type="match status" value="1"/>
</dbReference>
<sequence length="169" mass="19559">MRVNNSNLCLYKTEEADLDYILGAETDDENRQYIIPWSREQHLQAIVNPDIAHLIVKNETRVGYVILAGLLDSNQSIEFRRIVITEKGKGYGKVTVQMIKQLAFETYKAHRLWLDVKVQNKLAQAVYKKSGFVVEGTLRECLKVEGKYDSLIIMSILQQEYFKECLNLE</sequence>
<dbReference type="Proteomes" id="UP000622533">
    <property type="component" value="Unassembled WGS sequence"/>
</dbReference>
<dbReference type="AlphaFoldDB" id="A0A8J7DAR8"/>
<dbReference type="Pfam" id="PF13302">
    <property type="entry name" value="Acetyltransf_3"/>
    <property type="match status" value="1"/>
</dbReference>
<dbReference type="SUPFAM" id="SSF55729">
    <property type="entry name" value="Acyl-CoA N-acyltransferases (Nat)"/>
    <property type="match status" value="1"/>
</dbReference>
<reference evidence="2" key="1">
    <citation type="submission" date="2020-10" db="EMBL/GenBank/DDBJ databases">
        <authorList>
            <person name="Castelo-Branco R."/>
            <person name="Eusebio N."/>
            <person name="Adriana R."/>
            <person name="Vieira A."/>
            <person name="Brugerolle De Fraissinette N."/>
            <person name="Rezende De Castro R."/>
            <person name="Schneider M.P."/>
            <person name="Vasconcelos V."/>
            <person name="Leao P.N."/>
        </authorList>
    </citation>
    <scope>NUCLEOTIDE SEQUENCE</scope>
    <source>
        <strain evidence="2">LEGE 12446</strain>
    </source>
</reference>
<gene>
    <name evidence="2" type="ORF">IQ276_14735</name>
</gene>
<dbReference type="PANTHER" id="PTHR43415">
    <property type="entry name" value="SPERMIDINE N(1)-ACETYLTRANSFERASE"/>
    <property type="match status" value="1"/>
</dbReference>
<proteinExistence type="predicted"/>
<comment type="caution">
    <text evidence="2">The sequence shown here is derived from an EMBL/GenBank/DDBJ whole genome shotgun (WGS) entry which is preliminary data.</text>
</comment>
<dbReference type="GO" id="GO:0016747">
    <property type="term" value="F:acyltransferase activity, transferring groups other than amino-acyl groups"/>
    <property type="evidence" value="ECO:0007669"/>
    <property type="project" value="InterPro"/>
</dbReference>
<name>A0A8J7DAR8_DESMC</name>
<feature type="domain" description="N-acetyltransferase" evidence="1">
    <location>
        <begin position="8"/>
        <end position="159"/>
    </location>
</feature>
<dbReference type="EMBL" id="JADEXS010000179">
    <property type="protein sequence ID" value="MBE9023641.1"/>
    <property type="molecule type" value="Genomic_DNA"/>
</dbReference>
<keyword evidence="3" id="KW-1185">Reference proteome</keyword>
<evidence type="ECO:0000259" key="1">
    <source>
        <dbReference type="PROSITE" id="PS51186"/>
    </source>
</evidence>
<dbReference type="RefSeq" id="WP_193917422.1">
    <property type="nucleotide sequence ID" value="NZ_JADEXS020000001.1"/>
</dbReference>
<dbReference type="InterPro" id="IPR000182">
    <property type="entry name" value="GNAT_dom"/>
</dbReference>
<dbReference type="Gene3D" id="3.40.630.30">
    <property type="match status" value="1"/>
</dbReference>
<evidence type="ECO:0000313" key="3">
    <source>
        <dbReference type="Proteomes" id="UP000622533"/>
    </source>
</evidence>
<accession>A0A8J7DAR8</accession>